<organism evidence="2 3">
    <name type="scientific">Uliginosibacterium flavum</name>
    <dbReference type="NCBI Taxonomy" id="1396831"/>
    <lineage>
        <taxon>Bacteria</taxon>
        <taxon>Pseudomonadati</taxon>
        <taxon>Pseudomonadota</taxon>
        <taxon>Betaproteobacteria</taxon>
        <taxon>Rhodocyclales</taxon>
        <taxon>Zoogloeaceae</taxon>
        <taxon>Uliginosibacterium</taxon>
    </lineage>
</organism>
<proteinExistence type="predicted"/>
<comment type="caution">
    <text evidence="2">The sequence shown here is derived from an EMBL/GenBank/DDBJ whole genome shotgun (WGS) entry which is preliminary data.</text>
</comment>
<dbReference type="GO" id="GO:0032259">
    <property type="term" value="P:methylation"/>
    <property type="evidence" value="ECO:0007669"/>
    <property type="project" value="UniProtKB-KW"/>
</dbReference>
<dbReference type="Proteomes" id="UP001549691">
    <property type="component" value="Unassembled WGS sequence"/>
</dbReference>
<dbReference type="SUPFAM" id="SSF53335">
    <property type="entry name" value="S-adenosyl-L-methionine-dependent methyltransferases"/>
    <property type="match status" value="1"/>
</dbReference>
<protein>
    <submittedName>
        <fullName evidence="2">Class I SAM-dependent methyltransferase</fullName>
        <ecNumber evidence="2">2.1.-.-</ecNumber>
    </submittedName>
</protein>
<dbReference type="RefSeq" id="WP_354599617.1">
    <property type="nucleotide sequence ID" value="NZ_JBEWZI010000002.1"/>
</dbReference>
<dbReference type="Gene3D" id="3.40.50.150">
    <property type="entry name" value="Vaccinia Virus protein VP39"/>
    <property type="match status" value="1"/>
</dbReference>
<gene>
    <name evidence="2" type="ORF">ABXR19_03110</name>
</gene>
<reference evidence="2 3" key="1">
    <citation type="submission" date="2024-07" db="EMBL/GenBank/DDBJ databases">
        <title>Uliginosibacterium flavum JJ3220;KACC:17644.</title>
        <authorList>
            <person name="Kim M.K."/>
        </authorList>
    </citation>
    <scope>NUCLEOTIDE SEQUENCE [LARGE SCALE GENOMIC DNA]</scope>
    <source>
        <strain evidence="2 3">KACC:17644</strain>
    </source>
</reference>
<sequence>MAHPQQLQFVRSVSRALSDSYRDLRILEIGSYDVNGEVRKVFEGSSYVGVDLTEGPGVDVVCEGGTLDHPDASYELSISCECFEHNPQWVETLRNMHRMTRQGGVVLVTCATTGQLEHGTTRTSPKSSPGTQSVGWDYYLNLTEKDFRRSLTLDELFEQYFFIKNPYVCDLYFVGIKKGAPRLFDVDLPALKARALEDQKKLHEEMLVSQGGLSLRQQLVRMAFFPVRLASALPDRTYQGFAHYYVKLLGLPGKVIRVLVGKA</sequence>
<evidence type="ECO:0000313" key="2">
    <source>
        <dbReference type="EMBL" id="MET7013163.1"/>
    </source>
</evidence>
<name>A0ABV2TGV5_9RHOO</name>
<feature type="domain" description="Methyltransferase type 11" evidence="1">
    <location>
        <begin position="58"/>
        <end position="107"/>
    </location>
</feature>
<evidence type="ECO:0000259" key="1">
    <source>
        <dbReference type="Pfam" id="PF08241"/>
    </source>
</evidence>
<dbReference type="EMBL" id="JBEWZI010000002">
    <property type="protein sequence ID" value="MET7013163.1"/>
    <property type="molecule type" value="Genomic_DNA"/>
</dbReference>
<dbReference type="GO" id="GO:0008168">
    <property type="term" value="F:methyltransferase activity"/>
    <property type="evidence" value="ECO:0007669"/>
    <property type="project" value="UniProtKB-KW"/>
</dbReference>
<dbReference type="InterPro" id="IPR029063">
    <property type="entry name" value="SAM-dependent_MTases_sf"/>
</dbReference>
<keyword evidence="2" id="KW-0808">Transferase</keyword>
<evidence type="ECO:0000313" key="3">
    <source>
        <dbReference type="Proteomes" id="UP001549691"/>
    </source>
</evidence>
<keyword evidence="3" id="KW-1185">Reference proteome</keyword>
<dbReference type="InterPro" id="IPR013216">
    <property type="entry name" value="Methyltransf_11"/>
</dbReference>
<keyword evidence="2" id="KW-0489">Methyltransferase</keyword>
<accession>A0ABV2TGV5</accession>
<dbReference type="Pfam" id="PF08241">
    <property type="entry name" value="Methyltransf_11"/>
    <property type="match status" value="1"/>
</dbReference>
<dbReference type="EC" id="2.1.-.-" evidence="2"/>